<dbReference type="AlphaFoldDB" id="U3KML4"/>
<reference evidence="3" key="2">
    <citation type="submission" date="2025-08" db="UniProtKB">
        <authorList>
            <consortium name="Ensembl"/>
        </authorList>
    </citation>
    <scope>IDENTIFICATION</scope>
    <source>
        <strain evidence="3">Thorbecke</strain>
    </source>
</reference>
<dbReference type="OMA" id="WCAADKI"/>
<reference evidence="3 4" key="1">
    <citation type="journal article" date="2011" name="Nature">
        <title>A high-resolution map of human evolutionary constraint using 29 mammals.</title>
        <authorList>
            <person name="Lindblad-Toh K."/>
            <person name="Garber M."/>
            <person name="Zuk O."/>
            <person name="Lin M.F."/>
            <person name="Parker B.J."/>
            <person name="Washietl S."/>
            <person name="Kheradpour P."/>
            <person name="Ernst J."/>
            <person name="Jordan G."/>
            <person name="Mauceli E."/>
            <person name="Ward L.D."/>
            <person name="Lowe C.B."/>
            <person name="Holloway A.K."/>
            <person name="Clamp M."/>
            <person name="Gnerre S."/>
            <person name="Alfoldi J."/>
            <person name="Beal K."/>
            <person name="Chang J."/>
            <person name="Clawson H."/>
            <person name="Cuff J."/>
            <person name="Di Palma F."/>
            <person name="Fitzgerald S."/>
            <person name="Flicek P."/>
            <person name="Guttman M."/>
            <person name="Hubisz M.J."/>
            <person name="Jaffe D.B."/>
            <person name="Jungreis I."/>
            <person name="Kent W.J."/>
            <person name="Kostka D."/>
            <person name="Lara M."/>
            <person name="Martins A.L."/>
            <person name="Massingham T."/>
            <person name="Moltke I."/>
            <person name="Raney B.J."/>
            <person name="Rasmussen M.D."/>
            <person name="Robinson J."/>
            <person name="Stark A."/>
            <person name="Vilella A.J."/>
            <person name="Wen J."/>
            <person name="Xie X."/>
            <person name="Zody M.C."/>
            <person name="Baldwin J."/>
            <person name="Bloom T."/>
            <person name="Chin C.W."/>
            <person name="Heiman D."/>
            <person name="Nicol R."/>
            <person name="Nusbaum C."/>
            <person name="Young S."/>
            <person name="Wilkinson J."/>
            <person name="Worley K.C."/>
            <person name="Kovar C.L."/>
            <person name="Muzny D.M."/>
            <person name="Gibbs R.A."/>
            <person name="Cree A."/>
            <person name="Dihn H.H."/>
            <person name="Fowler G."/>
            <person name="Jhangiani S."/>
            <person name="Joshi V."/>
            <person name="Lee S."/>
            <person name="Lewis L.R."/>
            <person name="Nazareth L.V."/>
            <person name="Okwuonu G."/>
            <person name="Santibanez J."/>
            <person name="Warren W.C."/>
            <person name="Mardis E.R."/>
            <person name="Weinstock G.M."/>
            <person name="Wilson R.K."/>
            <person name="Delehaunty K."/>
            <person name="Dooling D."/>
            <person name="Fronik C."/>
            <person name="Fulton L."/>
            <person name="Fulton B."/>
            <person name="Graves T."/>
            <person name="Minx P."/>
            <person name="Sodergren E."/>
            <person name="Birney E."/>
            <person name="Margulies E.H."/>
            <person name="Herrero J."/>
            <person name="Green E.D."/>
            <person name="Haussler D."/>
            <person name="Siepel A."/>
            <person name="Goldman N."/>
            <person name="Pollard K.S."/>
            <person name="Pedersen J.S."/>
            <person name="Lander E.S."/>
            <person name="Kellis M."/>
        </authorList>
    </citation>
    <scope>NUCLEOTIDE SEQUENCE [LARGE SCALE GENOMIC DNA]</scope>
    <source>
        <strain evidence="4">Thorbecke</strain>
    </source>
</reference>
<feature type="domain" description="UPAR/Ly6" evidence="2">
    <location>
        <begin position="45"/>
        <end position="121"/>
    </location>
</feature>
<keyword evidence="4" id="KW-1185">Reference proteome</keyword>
<organism evidence="3 4">
    <name type="scientific">Oryctolagus cuniculus</name>
    <name type="common">Rabbit</name>
    <dbReference type="NCBI Taxonomy" id="9986"/>
    <lineage>
        <taxon>Eukaryota</taxon>
        <taxon>Metazoa</taxon>
        <taxon>Chordata</taxon>
        <taxon>Craniata</taxon>
        <taxon>Vertebrata</taxon>
        <taxon>Euteleostomi</taxon>
        <taxon>Mammalia</taxon>
        <taxon>Eutheria</taxon>
        <taxon>Euarchontoglires</taxon>
        <taxon>Glires</taxon>
        <taxon>Lagomorpha</taxon>
        <taxon>Leporidae</taxon>
        <taxon>Oryctolagus</taxon>
    </lineage>
</organism>
<proteinExistence type="predicted"/>
<evidence type="ECO:0000313" key="4">
    <source>
        <dbReference type="Proteomes" id="UP000001811"/>
    </source>
</evidence>
<sequence length="146" mass="16105">MRPVAIAPRLLLACSLALGPLLAVSWEIQMRDLEEKDVDEFSSSGFKCPTCIAVQGRKCHVEFKWCAADQINCFEFLGIINTGISNMTIKVKKCIRAELCKEMITSYVGFPVTNGTRNCKSAIKNGARGRPAAPIFLVLFLGKLLH</sequence>
<name>U3KML4_RABIT</name>
<feature type="signal peptide" evidence="1">
    <location>
        <begin position="1"/>
        <end position="23"/>
    </location>
</feature>
<accession>U3KML4</accession>
<dbReference type="SUPFAM" id="SSF57302">
    <property type="entry name" value="Snake toxin-like"/>
    <property type="match status" value="1"/>
</dbReference>
<dbReference type="InterPro" id="IPR016054">
    <property type="entry name" value="LY6_UPA_recep-like"/>
</dbReference>
<dbReference type="eggNOG" id="ENOG502RW0S">
    <property type="taxonomic scope" value="Eukaryota"/>
</dbReference>
<dbReference type="HOGENOM" id="CLU_1786307_0_0_1"/>
<protein>
    <recommendedName>
        <fullName evidence="2">UPAR/Ly6 domain-containing protein</fullName>
    </recommendedName>
</protein>
<dbReference type="PaxDb" id="9986-ENSOCUP00000026473"/>
<dbReference type="Proteomes" id="UP000001811">
    <property type="component" value="Unplaced"/>
</dbReference>
<dbReference type="InterPro" id="IPR045860">
    <property type="entry name" value="Snake_toxin-like_sf"/>
</dbReference>
<evidence type="ECO:0000313" key="3">
    <source>
        <dbReference type="Ensembl" id="ENSOCUP00000026473.1"/>
    </source>
</evidence>
<dbReference type="GeneTree" id="ENSGT00390000010671"/>
<dbReference type="Bgee" id="ENSOCUG00000029291">
    <property type="expression patterns" value="Expressed in testis and 1 other cell type or tissue"/>
</dbReference>
<dbReference type="Ensembl" id="ENSOCUT00000033426.2">
    <property type="protein sequence ID" value="ENSOCUP00000026473.1"/>
    <property type="gene ID" value="ENSOCUG00000029291.2"/>
</dbReference>
<evidence type="ECO:0000259" key="2">
    <source>
        <dbReference type="Pfam" id="PF00021"/>
    </source>
</evidence>
<keyword evidence="1" id="KW-0732">Signal</keyword>
<feature type="chain" id="PRO_5004645935" description="UPAR/Ly6 domain-containing protein" evidence="1">
    <location>
        <begin position="24"/>
        <end position="146"/>
    </location>
</feature>
<dbReference type="Pfam" id="PF00021">
    <property type="entry name" value="UPAR_LY6"/>
    <property type="match status" value="1"/>
</dbReference>
<evidence type="ECO:0000256" key="1">
    <source>
        <dbReference type="SAM" id="SignalP"/>
    </source>
</evidence>
<reference evidence="3" key="3">
    <citation type="submission" date="2025-09" db="UniProtKB">
        <authorList>
            <consortium name="Ensembl"/>
        </authorList>
    </citation>
    <scope>IDENTIFICATION</scope>
    <source>
        <strain evidence="3">Thorbecke</strain>
    </source>
</reference>
<dbReference type="Gene3D" id="2.10.60.10">
    <property type="entry name" value="CD59"/>
    <property type="match status" value="1"/>
</dbReference>
<dbReference type="InParanoid" id="U3KML4"/>